<evidence type="ECO:0000313" key="2">
    <source>
        <dbReference type="EMBL" id="KAF5742155.1"/>
    </source>
</evidence>
<protein>
    <recommendedName>
        <fullName evidence="4">F-box protein</fullName>
    </recommendedName>
</protein>
<organism evidence="2 3">
    <name type="scientific">Tripterygium wilfordii</name>
    <name type="common">Thunder God vine</name>
    <dbReference type="NCBI Taxonomy" id="458696"/>
    <lineage>
        <taxon>Eukaryota</taxon>
        <taxon>Viridiplantae</taxon>
        <taxon>Streptophyta</taxon>
        <taxon>Embryophyta</taxon>
        <taxon>Tracheophyta</taxon>
        <taxon>Spermatophyta</taxon>
        <taxon>Magnoliopsida</taxon>
        <taxon>eudicotyledons</taxon>
        <taxon>Gunneridae</taxon>
        <taxon>Pentapetalae</taxon>
        <taxon>rosids</taxon>
        <taxon>fabids</taxon>
        <taxon>Celastrales</taxon>
        <taxon>Celastraceae</taxon>
        <taxon>Tripterygium</taxon>
    </lineage>
</organism>
<sequence length="413" mass="45708">MASLQSLSLNLSSSSKTVNAALSVPKLPNIEVLVPKLKPRTNLVEELSLRNTNGVRKTEPLKKNVEESCNNPTTSMEILQLYTIMEAVADRIEMHKNIGDQRDNWNNLLLNSINMMTLTAATMAGVLATIGAGSPVLSLKLSSTLLFSAATGLLLVMNKIQPSQLTEEQRNATRLFKQLHSELQTTIAINRNPSQEDVKDAMEKVLALDRAYPLPLLGAMLEKFPETFEPAVWWPKHKRHSKKKTETRNNGWSEELEEEMREVIEVLKTKDSEDYMRLGNLALKLNKALAISGPLLTGIAAVGSAFGGSWGATAAATAGALASVVNTFEHGGQVGMVFEMYRNSAGFFEFMEESIESALEEKDLEKRENGELFEMKVAMQLGRSLSQLRELAMKSRFSRMEGIPVDEFGSKLF</sequence>
<dbReference type="FunCoup" id="A0A7J7D710">
    <property type="interactions" value="22"/>
</dbReference>
<dbReference type="Proteomes" id="UP000593562">
    <property type="component" value="Unassembled WGS sequence"/>
</dbReference>
<feature type="coiled-coil region" evidence="1">
    <location>
        <begin position="242"/>
        <end position="273"/>
    </location>
</feature>
<keyword evidence="1" id="KW-0175">Coiled coil</keyword>
<proteinExistence type="predicted"/>
<evidence type="ECO:0008006" key="4">
    <source>
        <dbReference type="Google" id="ProtNLM"/>
    </source>
</evidence>
<dbReference type="PANTHER" id="PTHR33358:SF12">
    <property type="entry name" value="F-BOX PROTEIN WITH A DOMAIN PROTEIN"/>
    <property type="match status" value="1"/>
</dbReference>
<dbReference type="OrthoDB" id="1897643at2759"/>
<dbReference type="EMBL" id="JAAARO010000009">
    <property type="protein sequence ID" value="KAF5742155.1"/>
    <property type="molecule type" value="Genomic_DNA"/>
</dbReference>
<keyword evidence="3" id="KW-1185">Reference proteome</keyword>
<dbReference type="InterPro" id="IPR027949">
    <property type="entry name" value="Chloroplast_duf"/>
</dbReference>
<evidence type="ECO:0000256" key="1">
    <source>
        <dbReference type="SAM" id="Coils"/>
    </source>
</evidence>
<evidence type="ECO:0000313" key="3">
    <source>
        <dbReference type="Proteomes" id="UP000593562"/>
    </source>
</evidence>
<dbReference type="PANTHER" id="PTHR33358">
    <property type="entry name" value="F-BOX PROTEIN WITH A DOMAIN PROTEIN"/>
    <property type="match status" value="1"/>
</dbReference>
<dbReference type="InParanoid" id="A0A7J7D710"/>
<accession>A0A7J7D710</accession>
<name>A0A7J7D710_TRIWF</name>
<dbReference type="Pfam" id="PF14476">
    <property type="entry name" value="Chloroplast_duf"/>
    <property type="match status" value="1"/>
</dbReference>
<comment type="caution">
    <text evidence="2">The sequence shown here is derived from an EMBL/GenBank/DDBJ whole genome shotgun (WGS) entry which is preliminary data.</text>
</comment>
<reference evidence="2 3" key="1">
    <citation type="journal article" date="2020" name="Nat. Commun.">
        <title>Genome of Tripterygium wilfordii and identification of cytochrome P450 involved in triptolide biosynthesis.</title>
        <authorList>
            <person name="Tu L."/>
            <person name="Su P."/>
            <person name="Zhang Z."/>
            <person name="Gao L."/>
            <person name="Wang J."/>
            <person name="Hu T."/>
            <person name="Zhou J."/>
            <person name="Zhang Y."/>
            <person name="Zhao Y."/>
            <person name="Liu Y."/>
            <person name="Song Y."/>
            <person name="Tong Y."/>
            <person name="Lu Y."/>
            <person name="Yang J."/>
            <person name="Xu C."/>
            <person name="Jia M."/>
            <person name="Peters R.J."/>
            <person name="Huang L."/>
            <person name="Gao W."/>
        </authorList>
    </citation>
    <scope>NUCLEOTIDE SEQUENCE [LARGE SCALE GENOMIC DNA]</scope>
    <source>
        <strain evidence="3">cv. XIE 37</strain>
        <tissue evidence="2">Leaf</tissue>
    </source>
</reference>
<dbReference type="AlphaFoldDB" id="A0A7J7D710"/>
<gene>
    <name evidence="2" type="ORF">HS088_TW09G00197</name>
</gene>